<feature type="domain" description="SLH" evidence="7">
    <location>
        <begin position="3279"/>
        <end position="3342"/>
    </location>
</feature>
<name>A0A5R9GDL8_9BACL</name>
<evidence type="ECO:0000313" key="8">
    <source>
        <dbReference type="EMBL" id="TLS53851.1"/>
    </source>
</evidence>
<keyword evidence="4 5" id="KW-0720">Serine protease</keyword>
<evidence type="ECO:0000256" key="3">
    <source>
        <dbReference type="ARBA" id="ARBA00022801"/>
    </source>
</evidence>
<feature type="domain" description="SLH" evidence="7">
    <location>
        <begin position="3345"/>
        <end position="3407"/>
    </location>
</feature>
<dbReference type="Gene3D" id="2.60.40.10">
    <property type="entry name" value="Immunoglobulins"/>
    <property type="match status" value="3"/>
</dbReference>
<dbReference type="InterPro" id="IPR013783">
    <property type="entry name" value="Ig-like_fold"/>
</dbReference>
<dbReference type="Gene3D" id="3.40.50.200">
    <property type="entry name" value="Peptidase S8/S53 domain"/>
    <property type="match status" value="1"/>
</dbReference>
<feature type="domain" description="Fibronectin type-III" evidence="6">
    <location>
        <begin position="1539"/>
        <end position="1626"/>
    </location>
</feature>
<comment type="caution">
    <text evidence="8">The sequence shown here is derived from an EMBL/GenBank/DDBJ whole genome shotgun (WGS) entry which is preliminary data.</text>
</comment>
<dbReference type="Pfam" id="PF00082">
    <property type="entry name" value="Peptidase_S8"/>
    <property type="match status" value="1"/>
</dbReference>
<dbReference type="PROSITE" id="PS51892">
    <property type="entry name" value="SUBTILASE"/>
    <property type="match status" value="1"/>
</dbReference>
<dbReference type="Pfam" id="PF00395">
    <property type="entry name" value="SLH"/>
    <property type="match status" value="3"/>
</dbReference>
<dbReference type="SMART" id="SM00060">
    <property type="entry name" value="FN3"/>
    <property type="match status" value="2"/>
</dbReference>
<comment type="similarity">
    <text evidence="1 5">Belongs to the peptidase S8 family.</text>
</comment>
<dbReference type="InterPro" id="IPR022398">
    <property type="entry name" value="Peptidase_S8_His-AS"/>
</dbReference>
<gene>
    <name evidence="8" type="ORF">FE782_00375</name>
</gene>
<dbReference type="PROSITE" id="PS00137">
    <property type="entry name" value="SUBTILASE_HIS"/>
    <property type="match status" value="1"/>
</dbReference>
<feature type="active site" description="Charge relay system" evidence="5">
    <location>
        <position position="134"/>
    </location>
</feature>
<feature type="active site" description="Charge relay system" evidence="5">
    <location>
        <position position="172"/>
    </location>
</feature>
<dbReference type="PRINTS" id="PR00723">
    <property type="entry name" value="SUBTILISIN"/>
</dbReference>
<keyword evidence="3 5" id="KW-0378">Hydrolase</keyword>
<evidence type="ECO:0000256" key="2">
    <source>
        <dbReference type="ARBA" id="ARBA00022670"/>
    </source>
</evidence>
<accession>A0A5R9GDL8</accession>
<dbReference type="InterPro" id="IPR050131">
    <property type="entry name" value="Peptidase_S8_subtilisin-like"/>
</dbReference>
<dbReference type="InterPro" id="IPR000209">
    <property type="entry name" value="Peptidase_S8/S53_dom"/>
</dbReference>
<dbReference type="Pfam" id="PF00041">
    <property type="entry name" value="fn3"/>
    <property type="match status" value="1"/>
</dbReference>
<organism evidence="8 9">
    <name type="scientific">Paenibacillus antri</name>
    <dbReference type="NCBI Taxonomy" id="2582848"/>
    <lineage>
        <taxon>Bacteria</taxon>
        <taxon>Bacillati</taxon>
        <taxon>Bacillota</taxon>
        <taxon>Bacilli</taxon>
        <taxon>Bacillales</taxon>
        <taxon>Paenibacillaceae</taxon>
        <taxon>Paenibacillus</taxon>
    </lineage>
</organism>
<evidence type="ECO:0000259" key="7">
    <source>
        <dbReference type="PROSITE" id="PS51272"/>
    </source>
</evidence>
<dbReference type="InterPro" id="IPR036116">
    <property type="entry name" value="FN3_sf"/>
</dbReference>
<evidence type="ECO:0000256" key="1">
    <source>
        <dbReference type="ARBA" id="ARBA00011073"/>
    </source>
</evidence>
<dbReference type="PROSITE" id="PS51272">
    <property type="entry name" value="SLH"/>
    <property type="match status" value="3"/>
</dbReference>
<sequence>MRGSNLAATEDGGSADDLQLVQVEAGTNMESLLAELNKDPRVAYAEPNYRLTSQSMFEKLTPTDGKYGEQWAFDWDQLAPAAAWETGLWRLFQEAANGEDNEYDLNGNGYLDEADDIPGLVASEAAEVIVAVVDTGVAAAHEDLDGKVLPGYNAITDSEASGAAQDDSANGHGTHVAGIIAANVSNEWGDEEPQGIAGVTGNFPIKILPVKALDAAGIGTVYHIARGIEWAADHGAKVINLSLGARLPDFPQTLANAIQYALDRGAVVIAAAGNGSGYVQDFYPASLPGVVSVAASDPAHHPASFSNRGATITAPGVNIWSTLPGNRYGELSGTSQAAAYASGTAALYRSVHPDVSVEKVSYALDVGEKDYPENCTSYWWGTVCENHYYVLNMAQTLNSDSEPWTNIEILEPVPPESGGDLLVRGQVNTVVRVQNIAETQKVVFSLSAYDSDEGVPILLGEVEREEIPESGVIAFQWDSAQYKDGRYTLLVDLYYSEENYTYDYLELNIANGTFGGFEIEVDKPDGTAAAGARITVSHRVEEVDSETGESYSWYERIWVGQADTEGKAVISGTDAISGNDFLVTARGSDPAFFYYRTARAPGNVHFTGADAQRMSISGLQTDREPLAGALILFELLDEGAGEPVPYDDNVSDIPMTVLNAEGESELYLSRGTYDIRLVDADSYYFLVHKNIDITNDTHTVAFHPEADEVSTVGIMSGDFAAASFLLKDGNGAFIGIQGVPEAMKATVTPGEYIAQIDAIVPDEGANKEYVWTLVTPKLQLQPGEERHVVYGSPLGGTIQNSPIFHEDGVREQGESAYFNIYFLDPYKNYTSGLASQPLGSHEASGVSAAGGSILVRPQPKPSEPADTYVYRPASLQFEAWNQNAVSVRPTFIVQDAEGNAVPGSRSISLSASTDYANAYWDIPFNLPVGTYYAKASLASGPLSAEDTGITETPPFAVEVKAAEQEPFDPDISIQVLDRAGNPMVGARVRLVVHAGDSFDFMPEAYGDTDIRGVAAFQDLYWDPEGTFGALITGTSPNPDGPSGEQEAIVWFEPFAYEGTPVSLVASAEDLDWNRVVLKPIDHLGEEFSELSAMSFTVVGHDGIGAAYDWSFVGDSDDSLPDALTLWLPNGEYTFQAYSQQHRFQTEYSPDPEDLYFLTKRVRLPSELPADGTILLGGEDLARLAFASPASSQRTPEYVVPSAALYPEGVPYAPILYPQYVGSVYDEDEGESSSKVVNRELYVTPGTYTAQAALVHHRFDGDWDYWLERSIALSPKQTWTWDMDDAFSSMIATDKESYGQAGTVTFHHDIRDSRDNRLVAAAIGLNLENGGYTPSSMPVQSGGATAQNHDELAPFVTLYDPEGTEIDHFKEAGWNDEVIKQMWTNGDFGFGNTRAPLLKGGSTYFGAEYTLPMQLPSGAYRAKLTFQGGPHSFAPAETFFSVDVGIEAPHLDPLPAFTNAGQIEISGTAQPGSQIAIRYRIGGGAAVEAGTAAADAATGRFSATLALPQEGAYAITARATANGMTSVEAAPRTLTVDRTPPGAPLQFAGVSETPTSVQLSWLVPSNESAVRYEVKRDGVVLVTALTGESYGDQGLTADTEYAYEVTAVDQAGNRSPSAAVTVRTLASILLEIASFRWQGVKDANGLLVREADLKFILTGNPGVQASAVVAYRTEGGDGEPVATSVELTEDKDSQGRGLGIYRGAYTLPEGVIELVSITGVLANGTSRNDSQAATGLPLPLSGELAVTIVVDPVDEPNSGVLNGGSVTAWSPSKRSGGRAATAGKGTYVLPMLAPADDYVVRILSHTGAVLLEQTGVLVSSGVTSDISLKPNLPVPLYVRVLDDSANPVEGAGVVLNGGIAVGISGGDGWARTYRNAGAPAPASMYDQLISGAEVTLKVDADERYFPVEPVRTLLTPDNDTVVITVPKRPVAALQGSIATNERQGLAGAAITVYQKLDGKEIVRFTQSDSNGNYAIQLFAGAETRLFVSHRNTGSKNFELDTPLGNGENRTFDMELFAQKAISLKVYTQKIGHPAFEMDMDWRVAVHLRLNIRNTGRVGKSKNTSISYSNNAFSKIAIPDGEPGDRIIITADGYEAGLGTASVEVVLNNDSWASAEIRLTEEGRVDALVRDELAQAQEGKERWVDVFRSGPEGKSWVKAASSKSEALSTGNLDDGTYTLVYHWDYQWMRDYNALLQRLGANAVVRDNVVVRNGEVIELASISLPSPDSTAAGYFRGREGNELTASKYETGPGQTVTLRAGYKYAGNQALGDLVFLLGIPEGASLVANSVAVNAVQGPGDPIVSERSGQVEVRLGETPAGPVEGSIVYKVRIGDHADWPTAAAEAWAEFKAAGVPKREKLGHVVLQVPYVTIAAPSTVWTRQVPVNGRAPAGADVQIYDSSDLLAETTASSTGLWQTTVTLPDRGSSAHHALRAQTPSGDVGDPAISPAAFVVYDPDRPRITSVTMKQQDGRQITFAPGSKFPYVYVPSYAFNFNVSFNDSSRVSNLTIYAENGAKAGGGNAPPTGTITSVLASSGSSYSSTPGRIYASYDVAPKAWSSAAVMPIDPGKVRASMPDPWRDASVRKVDYNDGDPNTTETSTELLIGGNPHLRLNTSIVVRNIVYTPTDEEAAAVVNGGPPVYGFEINHRIVGNDLEYEIKAIIPDSELNPGQIGAQGIETPAKLAWIFGKTAVDGGLALSDLYSTINGALGYSEYADKVDKALAGCSGDSIVYPAYRDYANYLKDAARRDFVVSNLVQLSFTGIGAFAGFGVGGAIGLAVANMVLATAVDMQKDKRLNDFINDIKNDAECEKKDDDDNDRKKELIADPTWIIDPSGYVYEAVPDNRLEGVTTTILQKVGDDWTVWDAAWFEQENPLTTDSQGRYGWDVPVGLWKVLYEEEGYVAAFSDELPVPPPQLDVNVGLVSLAPPQVSNVKATEKGIDITFDKYMTVTTLGASTVKVYIPDEVDEFGFPAEAAGSVVPVVPQADPSREGVQLARTFRFTPSSPLTIGGRYRVWVGQLAQSYAERPMETDFDQTVQAVSSVVEEVTNVQVVSGDRRLTLTWNDPQSANASKLRIAWRKQGTVEYGEPVEIGIGIGTYTLMNLDNDAVYEARIIVVDVSGEASSGVVVTGTPKKPSQPPGGGWGPVPTVPALPANEQTVTVAAGAQTHSFFNGEVSLVLPEGALPTGTKLLIRKVQETAPLPAGFSSLSDSYEISSEGEAPAQPIELRIKLASDRMIPDFRKLGIYRHEGGKWHYNSSISHLSTRTVTANVRKWGKYAVLSYSRSFDDLFGHWSKDAVEVLASRHIVDGVNERKFVPNQFVTRAEIAKLWAETLESVAGNELPQVEKKQIFMDVPPNAWYFPYVQAAASYGLVQGSAGKFRPNDPVTREELAVLISRLLERLKVTLNEDTELPFKDASGISSWALQAVKQVYGEGAMIGVSPSEFAPKAKTTRGEAAMALFRILDKLDMITGE</sequence>
<dbReference type="InterPro" id="IPR023827">
    <property type="entry name" value="Peptidase_S8_Asp-AS"/>
</dbReference>
<dbReference type="PROSITE" id="PS00136">
    <property type="entry name" value="SUBTILASE_ASP"/>
    <property type="match status" value="1"/>
</dbReference>
<dbReference type="GO" id="GO:0006508">
    <property type="term" value="P:proteolysis"/>
    <property type="evidence" value="ECO:0007669"/>
    <property type="project" value="UniProtKB-KW"/>
</dbReference>
<feature type="active site" description="Charge relay system" evidence="5">
    <location>
        <position position="335"/>
    </location>
</feature>
<dbReference type="PANTHER" id="PTHR43806">
    <property type="entry name" value="PEPTIDASE S8"/>
    <property type="match status" value="1"/>
</dbReference>
<evidence type="ECO:0000256" key="4">
    <source>
        <dbReference type="ARBA" id="ARBA00022825"/>
    </source>
</evidence>
<dbReference type="EMBL" id="VCIW01000001">
    <property type="protein sequence ID" value="TLS53851.1"/>
    <property type="molecule type" value="Genomic_DNA"/>
</dbReference>
<dbReference type="Proteomes" id="UP000309676">
    <property type="component" value="Unassembled WGS sequence"/>
</dbReference>
<reference evidence="8 9" key="1">
    <citation type="submission" date="2019-05" db="EMBL/GenBank/DDBJ databases">
        <authorList>
            <person name="Narsing Rao M.P."/>
            <person name="Li W.J."/>
        </authorList>
    </citation>
    <scope>NUCLEOTIDE SEQUENCE [LARGE SCALE GENOMIC DNA]</scope>
    <source>
        <strain evidence="8 9">SYSU_K30003</strain>
    </source>
</reference>
<dbReference type="PANTHER" id="PTHR43806:SF11">
    <property type="entry name" value="CEREVISIN-RELATED"/>
    <property type="match status" value="1"/>
</dbReference>
<dbReference type="PROSITE" id="PS50853">
    <property type="entry name" value="FN3"/>
    <property type="match status" value="2"/>
</dbReference>
<evidence type="ECO:0000256" key="5">
    <source>
        <dbReference type="PROSITE-ProRule" id="PRU01240"/>
    </source>
</evidence>
<dbReference type="SUPFAM" id="SSF49265">
    <property type="entry name" value="Fibronectin type III"/>
    <property type="match status" value="1"/>
</dbReference>
<keyword evidence="9" id="KW-1185">Reference proteome</keyword>
<evidence type="ECO:0008006" key="10">
    <source>
        <dbReference type="Google" id="ProtNLM"/>
    </source>
</evidence>
<dbReference type="SUPFAM" id="SSF52743">
    <property type="entry name" value="Subtilisin-like"/>
    <property type="match status" value="1"/>
</dbReference>
<dbReference type="CDD" id="cd00063">
    <property type="entry name" value="FN3"/>
    <property type="match status" value="1"/>
</dbReference>
<evidence type="ECO:0000259" key="6">
    <source>
        <dbReference type="PROSITE" id="PS50853"/>
    </source>
</evidence>
<feature type="domain" description="Fibronectin type-III" evidence="6">
    <location>
        <begin position="3040"/>
        <end position="3132"/>
    </location>
</feature>
<keyword evidence="2 5" id="KW-0645">Protease</keyword>
<dbReference type="GO" id="GO:0004252">
    <property type="term" value="F:serine-type endopeptidase activity"/>
    <property type="evidence" value="ECO:0007669"/>
    <property type="project" value="UniProtKB-UniRule"/>
</dbReference>
<dbReference type="InterPro" id="IPR015500">
    <property type="entry name" value="Peptidase_S8_subtilisin-rel"/>
</dbReference>
<feature type="domain" description="SLH" evidence="7">
    <location>
        <begin position="3409"/>
        <end position="3471"/>
    </location>
</feature>
<protein>
    <recommendedName>
        <fullName evidence="10">Fibronectin type-III domain-containing protein</fullName>
    </recommendedName>
</protein>
<proteinExistence type="inferred from homology"/>
<dbReference type="InterPro" id="IPR001119">
    <property type="entry name" value="SLH_dom"/>
</dbReference>
<dbReference type="InterPro" id="IPR036852">
    <property type="entry name" value="Peptidase_S8/S53_dom_sf"/>
</dbReference>
<dbReference type="InterPro" id="IPR003961">
    <property type="entry name" value="FN3_dom"/>
</dbReference>
<evidence type="ECO:0000313" key="9">
    <source>
        <dbReference type="Proteomes" id="UP000309676"/>
    </source>
</evidence>